<evidence type="ECO:0000313" key="1">
    <source>
        <dbReference type="EMBL" id="RHZ84635.1"/>
    </source>
</evidence>
<evidence type="ECO:0000313" key="2">
    <source>
        <dbReference type="Proteomes" id="UP000266861"/>
    </source>
</evidence>
<protein>
    <submittedName>
        <fullName evidence="1">Uncharacterized protein</fullName>
    </submittedName>
</protein>
<name>A0A397J8G1_9GLOM</name>
<organism evidence="1 2">
    <name type="scientific">Diversispora epigaea</name>
    <dbReference type="NCBI Taxonomy" id="1348612"/>
    <lineage>
        <taxon>Eukaryota</taxon>
        <taxon>Fungi</taxon>
        <taxon>Fungi incertae sedis</taxon>
        <taxon>Mucoromycota</taxon>
        <taxon>Glomeromycotina</taxon>
        <taxon>Glomeromycetes</taxon>
        <taxon>Diversisporales</taxon>
        <taxon>Diversisporaceae</taxon>
        <taxon>Diversispora</taxon>
    </lineage>
</organism>
<dbReference type="AlphaFoldDB" id="A0A397J8G1"/>
<proteinExistence type="predicted"/>
<dbReference type="Proteomes" id="UP000266861">
    <property type="component" value="Unassembled WGS sequence"/>
</dbReference>
<reference evidence="1 2" key="1">
    <citation type="submission" date="2018-08" db="EMBL/GenBank/DDBJ databases">
        <title>Genome and evolution of the arbuscular mycorrhizal fungus Diversispora epigaea (formerly Glomus versiforme) and its bacterial endosymbionts.</title>
        <authorList>
            <person name="Sun X."/>
            <person name="Fei Z."/>
            <person name="Harrison M."/>
        </authorList>
    </citation>
    <scope>NUCLEOTIDE SEQUENCE [LARGE SCALE GENOMIC DNA]</scope>
    <source>
        <strain evidence="1 2">IT104</strain>
    </source>
</reference>
<keyword evidence="2" id="KW-1185">Reference proteome</keyword>
<dbReference type="EMBL" id="PQFF01000074">
    <property type="protein sequence ID" value="RHZ84635.1"/>
    <property type="molecule type" value="Genomic_DNA"/>
</dbReference>
<dbReference type="OrthoDB" id="2414218at2759"/>
<gene>
    <name evidence="1" type="ORF">Glove_78g145</name>
</gene>
<sequence>MVSKCPCGFSPGKTRDLDRHMNLTRDRPCQVLLQLSRNTQPIPQVTVPVSNPESLSDSNLQFQNLNARRSNEFVKQWGSRLRKRYKELCYEDYDQPRTLKACQILYDTLLQIEPEIEEANLQHGPSPIDLDKEVPWPVRFPDEEHHREVWQKGIQMAKDMLKVDGAEYAFSTWFTAVNELNLVNIILNAKSEYKLAKEIFWQCIFLDYPEEEINEKIEESIKYYRAKDKGEINWRMKIANGIAETVFEAGMKEDQAQKILNAIDNNEYLIRVKFIRDSSIISYVSDTEGNLSKESKYSFKIIDKYEPIRESKRAGDKYVPGGPNVILTKKTNPGFWVGIDEKFLVRQVAAQSEDEKLDSNAVVYGLYRIRKPDINRLMPMKDGILNCVAE</sequence>
<accession>A0A397J8G1</accession>
<comment type="caution">
    <text evidence="1">The sequence shown here is derived from an EMBL/GenBank/DDBJ whole genome shotgun (WGS) entry which is preliminary data.</text>
</comment>